<dbReference type="Gene3D" id="3.40.50.1820">
    <property type="entry name" value="alpha/beta hydrolase"/>
    <property type="match status" value="1"/>
</dbReference>
<dbReference type="AlphaFoldDB" id="A0A1H5WEF4"/>
<name>A0A1H5WEF4_NITMU</name>
<protein>
    <submittedName>
        <fullName evidence="1">Carboxylesterase 2/para-nitrobenzyl esterase</fullName>
    </submittedName>
</protein>
<organism evidence="1 2">
    <name type="scientific">Nitrosospira multiformis (strain ATCC 25196 / NCIMB 11849 / C 71)</name>
    <dbReference type="NCBI Taxonomy" id="323848"/>
    <lineage>
        <taxon>Bacteria</taxon>
        <taxon>Pseudomonadati</taxon>
        <taxon>Pseudomonadota</taxon>
        <taxon>Betaproteobacteria</taxon>
        <taxon>Nitrosomonadales</taxon>
        <taxon>Nitrosomonadaceae</taxon>
        <taxon>Nitrosospira</taxon>
    </lineage>
</organism>
<accession>A0A1H5WEF4</accession>
<dbReference type="EMBL" id="FNVK01000019">
    <property type="protein sequence ID" value="SEF97561.1"/>
    <property type="molecule type" value="Genomic_DNA"/>
</dbReference>
<dbReference type="InterPro" id="IPR029058">
    <property type="entry name" value="AB_hydrolase_fold"/>
</dbReference>
<evidence type="ECO:0000313" key="1">
    <source>
        <dbReference type="EMBL" id="SEF97561.1"/>
    </source>
</evidence>
<evidence type="ECO:0000313" key="2">
    <source>
        <dbReference type="Proteomes" id="UP000236751"/>
    </source>
</evidence>
<sequence length="108" mass="11305">MHPVVETLHGKPGSHLRDGAATFKGVPYAASPFGPNHTLHSLLNLEVAGVMLSHLGRSHLRVSYPTGIAECLAQLVGASGDCLTLNIWTPALAPAGLWWCGFAAGLPE</sequence>
<dbReference type="RefSeq" id="WP_041352356.1">
    <property type="nucleotide sequence ID" value="NC_007614.1"/>
</dbReference>
<dbReference type="OrthoDB" id="9775851at2"/>
<gene>
    <name evidence="1" type="ORF">SAMN05216403_1191</name>
</gene>
<dbReference type="SUPFAM" id="SSF53474">
    <property type="entry name" value="alpha/beta-Hydrolases"/>
    <property type="match status" value="1"/>
</dbReference>
<proteinExistence type="predicted"/>
<dbReference type="Proteomes" id="UP000236751">
    <property type="component" value="Unassembled WGS sequence"/>
</dbReference>
<reference evidence="1 2" key="1">
    <citation type="submission" date="2016-10" db="EMBL/GenBank/DDBJ databases">
        <authorList>
            <person name="de Groot N.N."/>
        </authorList>
    </citation>
    <scope>NUCLEOTIDE SEQUENCE [LARGE SCALE GENOMIC DNA]</scope>
    <source>
        <strain evidence="1 2">Nl13</strain>
    </source>
</reference>